<evidence type="ECO:0000313" key="5">
    <source>
        <dbReference type="EMBL" id="VFJ90190.1"/>
    </source>
</evidence>
<sequence length="150" mass="17236">MKERKVLRVRHVMKRKFDTVSGMTTIKEALEKMQYVETKCLIVEKRHDDDEYGILLLSDIARKVVAIERAPERVNVYEVMQKPVVSVDPNMDIRYCARLFDRFGISRTPVIERDEIIGIISYTDLVIAAVAPTVRRGIPVARVSHDAPEP</sequence>
<name>A0A450U8E6_9GAMM</name>
<evidence type="ECO:0000259" key="3">
    <source>
        <dbReference type="PROSITE" id="PS51371"/>
    </source>
</evidence>
<dbReference type="EMBL" id="CAADFI010000008">
    <property type="protein sequence ID" value="VFJ90190.1"/>
    <property type="molecule type" value="Genomic_DNA"/>
</dbReference>
<dbReference type="PANTHER" id="PTHR43080:SF2">
    <property type="entry name" value="CBS DOMAIN-CONTAINING PROTEIN"/>
    <property type="match status" value="1"/>
</dbReference>
<evidence type="ECO:0000313" key="4">
    <source>
        <dbReference type="EMBL" id="VFJ88179.1"/>
    </source>
</evidence>
<proteinExistence type="predicted"/>
<dbReference type="SMART" id="SM00116">
    <property type="entry name" value="CBS"/>
    <property type="match status" value="2"/>
</dbReference>
<dbReference type="Gene3D" id="3.10.580.10">
    <property type="entry name" value="CBS-domain"/>
    <property type="match status" value="1"/>
</dbReference>
<dbReference type="InterPro" id="IPR046342">
    <property type="entry name" value="CBS_dom_sf"/>
</dbReference>
<organism evidence="4">
    <name type="scientific">Candidatus Kentrum eta</name>
    <dbReference type="NCBI Taxonomy" id="2126337"/>
    <lineage>
        <taxon>Bacteria</taxon>
        <taxon>Pseudomonadati</taxon>
        <taxon>Pseudomonadota</taxon>
        <taxon>Gammaproteobacteria</taxon>
        <taxon>Candidatus Kentrum</taxon>
    </lineage>
</organism>
<dbReference type="InterPro" id="IPR000644">
    <property type="entry name" value="CBS_dom"/>
</dbReference>
<keyword evidence="1 2" id="KW-0129">CBS domain</keyword>
<evidence type="ECO:0000313" key="6">
    <source>
        <dbReference type="EMBL" id="VFJ96559.1"/>
    </source>
</evidence>
<dbReference type="AlphaFoldDB" id="A0A450U8E6"/>
<dbReference type="SUPFAM" id="SSF54631">
    <property type="entry name" value="CBS-domain pair"/>
    <property type="match status" value="1"/>
</dbReference>
<feature type="domain" description="CBS" evidence="3">
    <location>
        <begin position="80"/>
        <end position="140"/>
    </location>
</feature>
<evidence type="ECO:0000256" key="2">
    <source>
        <dbReference type="PROSITE-ProRule" id="PRU00703"/>
    </source>
</evidence>
<gene>
    <name evidence="4" type="ORF">BECKH772A_GA0070896_1000727</name>
    <name evidence="5" type="ORF">BECKH772B_GA0070898_1000827</name>
    <name evidence="6" type="ORF">BECKH772C_GA0070978_1000727</name>
</gene>
<dbReference type="CDD" id="cd04630">
    <property type="entry name" value="CBS_pair_bac"/>
    <property type="match status" value="1"/>
</dbReference>
<dbReference type="EMBL" id="CAADFJ010000007">
    <property type="protein sequence ID" value="VFJ96559.1"/>
    <property type="molecule type" value="Genomic_DNA"/>
</dbReference>
<dbReference type="InterPro" id="IPR051257">
    <property type="entry name" value="Diverse_CBS-Domain"/>
</dbReference>
<protein>
    <submittedName>
        <fullName evidence="4">CBS domain-containing protein</fullName>
    </submittedName>
</protein>
<reference evidence="4" key="1">
    <citation type="submission" date="2019-02" db="EMBL/GenBank/DDBJ databases">
        <authorList>
            <person name="Gruber-Vodicka R. H."/>
            <person name="Seah K. B. B."/>
        </authorList>
    </citation>
    <scope>NUCLEOTIDE SEQUENCE</scope>
    <source>
        <strain evidence="6">BECK_SA2B12</strain>
        <strain evidence="4">BECK_SA2B15</strain>
        <strain evidence="5">BECK_SA2B20</strain>
    </source>
</reference>
<dbReference type="EMBL" id="CAADFG010000007">
    <property type="protein sequence ID" value="VFJ88179.1"/>
    <property type="molecule type" value="Genomic_DNA"/>
</dbReference>
<evidence type="ECO:0000256" key="1">
    <source>
        <dbReference type="ARBA" id="ARBA00023122"/>
    </source>
</evidence>
<dbReference type="Pfam" id="PF00571">
    <property type="entry name" value="CBS"/>
    <property type="match status" value="2"/>
</dbReference>
<accession>A0A450U8E6</accession>
<dbReference type="PANTHER" id="PTHR43080">
    <property type="entry name" value="CBS DOMAIN-CONTAINING PROTEIN CBSX3, MITOCHONDRIAL"/>
    <property type="match status" value="1"/>
</dbReference>
<dbReference type="PROSITE" id="PS51371">
    <property type="entry name" value="CBS"/>
    <property type="match status" value="1"/>
</dbReference>